<accession>A0ABW3R7Q2</accession>
<dbReference type="Gene3D" id="3.40.50.620">
    <property type="entry name" value="HUPs"/>
    <property type="match status" value="2"/>
</dbReference>
<evidence type="ECO:0000313" key="4">
    <source>
        <dbReference type="Proteomes" id="UP001597163"/>
    </source>
</evidence>
<dbReference type="Proteomes" id="UP001597163">
    <property type="component" value="Unassembled WGS sequence"/>
</dbReference>
<dbReference type="EMBL" id="JBHTLJ010000001">
    <property type="protein sequence ID" value="MFD1160963.1"/>
    <property type="molecule type" value="Genomic_DNA"/>
</dbReference>
<protein>
    <submittedName>
        <fullName evidence="3">Universal stress protein</fullName>
    </submittedName>
</protein>
<dbReference type="InterPro" id="IPR011990">
    <property type="entry name" value="TPR-like_helical_dom_sf"/>
</dbReference>
<evidence type="ECO:0000256" key="1">
    <source>
        <dbReference type="ARBA" id="ARBA00008791"/>
    </source>
</evidence>
<proteinExistence type="inferred from homology"/>
<sequence length="378" mass="42695">MKLLKSILVAIDFTESSDHVLKNSISFAKTFKSKITLIHILPDDIDNEKVSLLLKTAATTKLNEINQSITNEGLETGTPILEYGNYCDKVVGAADHINANLLIVGSGNKLKDDAFQLGSTAEKIIRKSNKPVFVVKDGQTLDIKNIICPVDFSKESSHALNSAIIISRMVDAKLVILSVYPYFKYNFSKLDAAQINEARHLEHEKEFKAFLEDFNLIDLNYETQVMGGDPSEKILKSIKKNKSDLLIMGTTGKSGISKILMGSVTEKVIREVPCSFITLKDEDVVVLELESKIQDIENHYNLALKLFKNGFFQESIQQFKICLDINFMHIPSLKGIAEVYEKLGDTDNTKKYKEMAERVLERIENMRIENEVRKQIKR</sequence>
<feature type="domain" description="UspA" evidence="2">
    <location>
        <begin position="5"/>
        <end position="136"/>
    </location>
</feature>
<comment type="caution">
    <text evidence="3">The sequence shown here is derived from an EMBL/GenBank/DDBJ whole genome shotgun (WGS) entry which is preliminary data.</text>
</comment>
<dbReference type="SUPFAM" id="SSF48452">
    <property type="entry name" value="TPR-like"/>
    <property type="match status" value="1"/>
</dbReference>
<name>A0ABW3R7Q2_9FLAO</name>
<evidence type="ECO:0000313" key="3">
    <source>
        <dbReference type="EMBL" id="MFD1160963.1"/>
    </source>
</evidence>
<dbReference type="InterPro" id="IPR006016">
    <property type="entry name" value="UspA"/>
</dbReference>
<dbReference type="Pfam" id="PF00582">
    <property type="entry name" value="Usp"/>
    <property type="match status" value="2"/>
</dbReference>
<dbReference type="CDD" id="cd00293">
    <property type="entry name" value="USP-like"/>
    <property type="match status" value="2"/>
</dbReference>
<dbReference type="InterPro" id="IPR014729">
    <property type="entry name" value="Rossmann-like_a/b/a_fold"/>
</dbReference>
<dbReference type="SUPFAM" id="SSF52402">
    <property type="entry name" value="Adenine nucleotide alpha hydrolases-like"/>
    <property type="match status" value="2"/>
</dbReference>
<dbReference type="RefSeq" id="WP_311935203.1">
    <property type="nucleotide sequence ID" value="NZ_JAVSCK010000001.1"/>
</dbReference>
<dbReference type="PRINTS" id="PR01438">
    <property type="entry name" value="UNVRSLSTRESS"/>
</dbReference>
<reference evidence="4" key="1">
    <citation type="journal article" date="2019" name="Int. J. Syst. Evol. Microbiol.">
        <title>The Global Catalogue of Microorganisms (GCM) 10K type strain sequencing project: providing services to taxonomists for standard genome sequencing and annotation.</title>
        <authorList>
            <consortium name="The Broad Institute Genomics Platform"/>
            <consortium name="The Broad Institute Genome Sequencing Center for Infectious Disease"/>
            <person name="Wu L."/>
            <person name="Ma J."/>
        </authorList>
    </citation>
    <scope>NUCLEOTIDE SEQUENCE [LARGE SCALE GENOMIC DNA]</scope>
    <source>
        <strain evidence="4">CCUG 63246</strain>
    </source>
</reference>
<gene>
    <name evidence="3" type="ORF">ACFQ2E_00950</name>
</gene>
<dbReference type="PANTHER" id="PTHR46268:SF6">
    <property type="entry name" value="UNIVERSAL STRESS PROTEIN UP12"/>
    <property type="match status" value="1"/>
</dbReference>
<keyword evidence="4" id="KW-1185">Reference proteome</keyword>
<dbReference type="InterPro" id="IPR006015">
    <property type="entry name" value="Universal_stress_UspA"/>
</dbReference>
<organism evidence="3 4">
    <name type="scientific">Hwangdonia seohaensis</name>
    <dbReference type="NCBI Taxonomy" id="1240727"/>
    <lineage>
        <taxon>Bacteria</taxon>
        <taxon>Pseudomonadati</taxon>
        <taxon>Bacteroidota</taxon>
        <taxon>Flavobacteriia</taxon>
        <taxon>Flavobacteriales</taxon>
        <taxon>Flavobacteriaceae</taxon>
        <taxon>Hwangdonia</taxon>
    </lineage>
</organism>
<comment type="similarity">
    <text evidence="1">Belongs to the universal stress protein A family.</text>
</comment>
<evidence type="ECO:0000259" key="2">
    <source>
        <dbReference type="Pfam" id="PF00582"/>
    </source>
</evidence>
<feature type="domain" description="UspA" evidence="2">
    <location>
        <begin position="143"/>
        <end position="277"/>
    </location>
</feature>
<dbReference type="PANTHER" id="PTHR46268">
    <property type="entry name" value="STRESS RESPONSE PROTEIN NHAX"/>
    <property type="match status" value="1"/>
</dbReference>
<dbReference type="Gene3D" id="1.25.40.10">
    <property type="entry name" value="Tetratricopeptide repeat domain"/>
    <property type="match status" value="1"/>
</dbReference>